<dbReference type="Proteomes" id="UP001139477">
    <property type="component" value="Unassembled WGS sequence"/>
</dbReference>
<reference evidence="2" key="1">
    <citation type="submission" date="2022-06" db="EMBL/GenBank/DDBJ databases">
        <title>Limimaricola sediminis sp. nov., isolated from an intertidal sediment.</title>
        <authorList>
            <person name="Shao X."/>
        </authorList>
    </citation>
    <scope>NUCLEOTIDE SEQUENCE</scope>
    <source>
        <strain evidence="2">ASW11-118</strain>
    </source>
</reference>
<name>A0A9X2FRR2_9RHOB</name>
<dbReference type="EMBL" id="JAMYXC010000327">
    <property type="protein sequence ID" value="MCP1170704.1"/>
    <property type="molecule type" value="Genomic_DNA"/>
</dbReference>
<feature type="region of interest" description="Disordered" evidence="1">
    <location>
        <begin position="22"/>
        <end position="45"/>
    </location>
</feature>
<proteinExistence type="predicted"/>
<protein>
    <submittedName>
        <fullName evidence="2">Uncharacterized protein</fullName>
    </submittedName>
</protein>
<dbReference type="AlphaFoldDB" id="A0A9X2FRR2"/>
<sequence>MTDTNMPLIELLQKHDVNDGLKTGHAAQNQASGGAASAMPRALAP</sequence>
<feature type="compositionally biased region" description="Low complexity" evidence="1">
    <location>
        <begin position="26"/>
        <end position="38"/>
    </location>
</feature>
<gene>
    <name evidence="2" type="ORF">NHG85_19550</name>
</gene>
<evidence type="ECO:0000256" key="1">
    <source>
        <dbReference type="SAM" id="MobiDB-lite"/>
    </source>
</evidence>
<comment type="caution">
    <text evidence="2">The sequence shown here is derived from an EMBL/GenBank/DDBJ whole genome shotgun (WGS) entry which is preliminary data.</text>
</comment>
<evidence type="ECO:0000313" key="2">
    <source>
        <dbReference type="EMBL" id="MCP1170704.1"/>
    </source>
</evidence>
<keyword evidence="3" id="KW-1185">Reference proteome</keyword>
<organism evidence="2 3">
    <name type="scientific">Limimaricola litoreus</name>
    <dbReference type="NCBI Taxonomy" id="2955316"/>
    <lineage>
        <taxon>Bacteria</taxon>
        <taxon>Pseudomonadati</taxon>
        <taxon>Pseudomonadota</taxon>
        <taxon>Alphaproteobacteria</taxon>
        <taxon>Rhodobacterales</taxon>
        <taxon>Paracoccaceae</taxon>
        <taxon>Limimaricola</taxon>
    </lineage>
</organism>
<dbReference type="RefSeq" id="WP_253335419.1">
    <property type="nucleotide sequence ID" value="NZ_JAMYXC010000327.1"/>
</dbReference>
<accession>A0A9X2FRR2</accession>
<evidence type="ECO:0000313" key="3">
    <source>
        <dbReference type="Proteomes" id="UP001139477"/>
    </source>
</evidence>